<dbReference type="InterPro" id="IPR041957">
    <property type="entry name" value="CT_Nitrate-R-NapA-like"/>
</dbReference>
<dbReference type="Gene3D" id="2.40.40.20">
    <property type="match status" value="1"/>
</dbReference>
<feature type="domain" description="4Fe-4S Mo/W bis-MGD-type" evidence="11">
    <location>
        <begin position="1"/>
        <end position="56"/>
    </location>
</feature>
<dbReference type="GO" id="GO:0016020">
    <property type="term" value="C:membrane"/>
    <property type="evidence" value="ECO:0007669"/>
    <property type="project" value="TreeGrafter"/>
</dbReference>
<protein>
    <submittedName>
        <fullName evidence="12">Assimilatory nitrate reductase catalytic subunit</fullName>
    </submittedName>
</protein>
<dbReference type="STRING" id="637679.GCA_001550055_01376"/>
<dbReference type="SUPFAM" id="SSF53706">
    <property type="entry name" value="Formate dehydrogenase/DMSO reductase, domains 1-3"/>
    <property type="match status" value="1"/>
</dbReference>
<evidence type="ECO:0000259" key="11">
    <source>
        <dbReference type="PROSITE" id="PS51669"/>
    </source>
</evidence>
<dbReference type="Pfam" id="PF01568">
    <property type="entry name" value="Molydop_binding"/>
    <property type="match status" value="1"/>
</dbReference>
<dbReference type="GO" id="GO:0046872">
    <property type="term" value="F:metal ion binding"/>
    <property type="evidence" value="ECO:0007669"/>
    <property type="project" value="UniProtKB-KW"/>
</dbReference>
<dbReference type="RefSeq" id="WP_068302814.1">
    <property type="nucleotide sequence ID" value="NZ_FNAK01000003.1"/>
</dbReference>
<evidence type="ECO:0000256" key="9">
    <source>
        <dbReference type="ARBA" id="ARBA00023014"/>
    </source>
</evidence>
<dbReference type="Gene3D" id="2.20.25.90">
    <property type="entry name" value="ADC-like domains"/>
    <property type="match status" value="1"/>
</dbReference>
<dbReference type="InterPro" id="IPR027467">
    <property type="entry name" value="MopterinOxRdtase_cofactor_BS"/>
</dbReference>
<evidence type="ECO:0000256" key="8">
    <source>
        <dbReference type="ARBA" id="ARBA00023004"/>
    </source>
</evidence>
<evidence type="ECO:0000256" key="6">
    <source>
        <dbReference type="ARBA" id="ARBA00022723"/>
    </source>
</evidence>
<dbReference type="Pfam" id="PF04324">
    <property type="entry name" value="Fer2_BFD"/>
    <property type="match status" value="1"/>
</dbReference>
<comment type="cofactor">
    <cofactor evidence="2">
        <name>[4Fe-4S] cluster</name>
        <dbReference type="ChEBI" id="CHEBI:49883"/>
    </cofactor>
</comment>
<dbReference type="SMART" id="SM00926">
    <property type="entry name" value="Molybdop_Fe4S4"/>
    <property type="match status" value="1"/>
</dbReference>
<dbReference type="Gene3D" id="1.10.10.1100">
    <property type="entry name" value="BFD-like [2Fe-2S]-binding domain"/>
    <property type="match status" value="1"/>
</dbReference>
<dbReference type="GO" id="GO:0051539">
    <property type="term" value="F:4 iron, 4 sulfur cluster binding"/>
    <property type="evidence" value="ECO:0007669"/>
    <property type="project" value="UniProtKB-KW"/>
</dbReference>
<reference evidence="12 13" key="1">
    <citation type="submission" date="2016-10" db="EMBL/GenBank/DDBJ databases">
        <authorList>
            <person name="de Groot N.N."/>
        </authorList>
    </citation>
    <scope>NUCLEOTIDE SEQUENCE [LARGE SCALE GENOMIC DNA]</scope>
    <source>
        <strain evidence="12 13">CGMCC 1.9109</strain>
    </source>
</reference>
<dbReference type="GO" id="GO:0042128">
    <property type="term" value="P:nitrate assimilation"/>
    <property type="evidence" value="ECO:0007669"/>
    <property type="project" value="UniProtKB-KW"/>
</dbReference>
<dbReference type="InterPro" id="IPR006656">
    <property type="entry name" value="Mopterin_OxRdtase"/>
</dbReference>
<comment type="similarity">
    <text evidence="3">Belongs to the prokaryotic molybdopterin-containing oxidoreductase family. NasA/NapA/NarB subfamily.</text>
</comment>
<evidence type="ECO:0000256" key="3">
    <source>
        <dbReference type="ARBA" id="ARBA00008747"/>
    </source>
</evidence>
<dbReference type="Gene3D" id="3.40.228.10">
    <property type="entry name" value="Dimethylsulfoxide Reductase, domain 2"/>
    <property type="match status" value="1"/>
</dbReference>
<dbReference type="CDD" id="cd02791">
    <property type="entry name" value="MopB_CT_Nitrate-R-NapA-like"/>
    <property type="match status" value="1"/>
</dbReference>
<dbReference type="PROSITE" id="PS51669">
    <property type="entry name" value="4FE4S_MOW_BIS_MGD"/>
    <property type="match status" value="1"/>
</dbReference>
<keyword evidence="4" id="KW-0004">4Fe-4S</keyword>
<evidence type="ECO:0000256" key="7">
    <source>
        <dbReference type="ARBA" id="ARBA00023002"/>
    </source>
</evidence>
<dbReference type="Gene3D" id="3.40.50.740">
    <property type="match status" value="1"/>
</dbReference>
<accession>A0A1G6YNX6</accession>
<name>A0A1G6YNX6_9PROT</name>
<gene>
    <name evidence="12" type="ORF">SAMN04488071_1695</name>
</gene>
<organism evidence="12 13">
    <name type="scientific">Kordiimonas lacus</name>
    <dbReference type="NCBI Taxonomy" id="637679"/>
    <lineage>
        <taxon>Bacteria</taxon>
        <taxon>Pseudomonadati</taxon>
        <taxon>Pseudomonadota</taxon>
        <taxon>Alphaproteobacteria</taxon>
        <taxon>Kordiimonadales</taxon>
        <taxon>Kordiimonadaceae</taxon>
        <taxon>Kordiimonas</taxon>
    </lineage>
</organism>
<evidence type="ECO:0000256" key="2">
    <source>
        <dbReference type="ARBA" id="ARBA00001966"/>
    </source>
</evidence>
<dbReference type="InterPro" id="IPR006963">
    <property type="entry name" value="Mopterin_OxRdtase_4Fe-4S_dom"/>
</dbReference>
<dbReference type="GO" id="GO:0045333">
    <property type="term" value="P:cellular respiration"/>
    <property type="evidence" value="ECO:0007669"/>
    <property type="project" value="UniProtKB-ARBA"/>
</dbReference>
<dbReference type="InterPro" id="IPR007419">
    <property type="entry name" value="BFD-like_2Fe2S-bd_dom"/>
</dbReference>
<dbReference type="Pfam" id="PF00384">
    <property type="entry name" value="Molybdopterin"/>
    <property type="match status" value="1"/>
</dbReference>
<evidence type="ECO:0000256" key="4">
    <source>
        <dbReference type="ARBA" id="ARBA00022485"/>
    </source>
</evidence>
<keyword evidence="10" id="KW-0534">Nitrate assimilation</keyword>
<dbReference type="EMBL" id="FNAK01000003">
    <property type="protein sequence ID" value="SDD92224.1"/>
    <property type="molecule type" value="Genomic_DNA"/>
</dbReference>
<dbReference type="InterPro" id="IPR050123">
    <property type="entry name" value="Prok_molybdopt-oxidoreductase"/>
</dbReference>
<keyword evidence="8" id="KW-0408">Iron</keyword>
<dbReference type="PROSITE" id="PS00551">
    <property type="entry name" value="MOLYBDOPTERIN_PROK_1"/>
    <property type="match status" value="1"/>
</dbReference>
<dbReference type="PANTHER" id="PTHR43105">
    <property type="entry name" value="RESPIRATORY NITRATE REDUCTASE"/>
    <property type="match status" value="1"/>
</dbReference>
<dbReference type="CDD" id="cd02754">
    <property type="entry name" value="MopB_Nitrate-R-NapA-like"/>
    <property type="match status" value="1"/>
</dbReference>
<dbReference type="SUPFAM" id="SSF50692">
    <property type="entry name" value="ADC-like"/>
    <property type="match status" value="1"/>
</dbReference>
<dbReference type="OrthoDB" id="9816402at2"/>
<dbReference type="GO" id="GO:1990204">
    <property type="term" value="C:oxidoreductase complex"/>
    <property type="evidence" value="ECO:0007669"/>
    <property type="project" value="UniProtKB-ARBA"/>
</dbReference>
<dbReference type="InterPro" id="IPR006657">
    <property type="entry name" value="MoPterin_dinucl-bd_dom"/>
</dbReference>
<keyword evidence="5" id="KW-0500">Molybdenum</keyword>
<dbReference type="GO" id="GO:0016491">
    <property type="term" value="F:oxidoreductase activity"/>
    <property type="evidence" value="ECO:0007669"/>
    <property type="project" value="UniProtKB-KW"/>
</dbReference>
<dbReference type="InterPro" id="IPR009010">
    <property type="entry name" value="Asp_de-COase-like_dom_sf"/>
</dbReference>
<sequence>MTTRTTTCAYCGVGCGVQAVFGGDRLEIKGDPEHPANAGRLCSKGLALGDTLDSESRLKAPIVDGSEVPWPTAVEAVASRLKATIDEFGPDAVAFYVSGQLLTEDYYVANKLMKGFIGSGNIDTNSRLCMSSAVAGHKRAFGADIVPGDYTDFDEADLVVLTGSNLAWCHPVLFQRLKAAKEKRGTKIVVIDPRRTETCDIADLHIPIMPGGDTLLFGGLLAHLDATGAAPTAYSDNHVDGYVEAIEAAKADLEKLTVAAQERGIKEEINAFFDLFAKTEKVVTLYSMGVNQAKDGTDRVNAIVNCHLATDRIGRPGMGPFSMTGQPNAMGGREVGGLANMLAAHMDFTPEATDRVARFWDAPNMATKPGRRAVDMFDAIHDGRIKAVWIMATNPAVSMPNAGKVRKALSRCPTVIVSDCVAGTDTQKYAHIRLPAQGWSEKDGTVTNSDRTISRQRGFSAPVGEARADWQIMTAVAQAMGWGEAFPYTHPVQIFREHAALTAFENGGSRPLDLGAFADINSVDYETLAPTKWPFPKGAEAPQKRLFADGIFPTPNRKARMIAVRHQQPVKKGADGTLLLNTGRYRDQWHTMTRTGLAHKLTGHRAEPLLDIHPRDAARLAIADKAFVSVRNDRGSATVRARITTDQAPGEVFLPMHWNDQCAADARTGSLIAPIVDPHSAQPAFKATPVRVQALQMAWKGLLFSRSALTVPSEYWSRTKLESCLLTRLAGKSFAQIAALQDTLLEGADEWLEMGDAGTGSLRLAFIRDGQLDTLLFAGEDLCGVNIDWLSSLFTGPLDDRDRQLLLAGRSRGMQFDKGPIVCSCYQVGRKQIAEAVKAQGLCSVDAIGRTTAAGTGCGSCIPELKALLPTPKKEKETVDAA</sequence>
<dbReference type="Proteomes" id="UP000183685">
    <property type="component" value="Unassembled WGS sequence"/>
</dbReference>
<evidence type="ECO:0000313" key="12">
    <source>
        <dbReference type="EMBL" id="SDD92224.1"/>
    </source>
</evidence>
<proteinExistence type="inferred from homology"/>
<dbReference type="GO" id="GO:0043546">
    <property type="term" value="F:molybdopterin cofactor binding"/>
    <property type="evidence" value="ECO:0007669"/>
    <property type="project" value="InterPro"/>
</dbReference>
<dbReference type="AlphaFoldDB" id="A0A1G6YNX6"/>
<dbReference type="InterPro" id="IPR041854">
    <property type="entry name" value="BFD-like_2Fe2S-bd_dom_sf"/>
</dbReference>
<evidence type="ECO:0000256" key="1">
    <source>
        <dbReference type="ARBA" id="ARBA00001942"/>
    </source>
</evidence>
<keyword evidence="6" id="KW-0479">Metal-binding</keyword>
<dbReference type="Pfam" id="PF04879">
    <property type="entry name" value="Molybdop_Fe4S4"/>
    <property type="match status" value="1"/>
</dbReference>
<keyword evidence="7" id="KW-0560">Oxidoreductase</keyword>
<comment type="cofactor">
    <cofactor evidence="1">
        <name>Mo-bis(molybdopterin guanine dinucleotide)</name>
        <dbReference type="ChEBI" id="CHEBI:60539"/>
    </cofactor>
</comment>
<evidence type="ECO:0000313" key="13">
    <source>
        <dbReference type="Proteomes" id="UP000183685"/>
    </source>
</evidence>
<evidence type="ECO:0000256" key="10">
    <source>
        <dbReference type="ARBA" id="ARBA00023063"/>
    </source>
</evidence>
<keyword evidence="13" id="KW-1185">Reference proteome</keyword>
<keyword evidence="9" id="KW-0411">Iron-sulfur</keyword>
<dbReference type="PANTHER" id="PTHR43105:SF9">
    <property type="entry name" value="NADPH-FE(3+) OXIDOREDUCTASE SUBUNIT ALPHA"/>
    <property type="match status" value="1"/>
</dbReference>
<evidence type="ECO:0000256" key="5">
    <source>
        <dbReference type="ARBA" id="ARBA00022505"/>
    </source>
</evidence>